<name>A0ABS4BFS1_9HYPH</name>
<evidence type="ECO:0000256" key="3">
    <source>
        <dbReference type="SAM" id="MobiDB-lite"/>
    </source>
</evidence>
<dbReference type="PANTHER" id="PTHR22604">
    <property type="entry name" value="OXIDOREDUCTASES"/>
    <property type="match status" value="1"/>
</dbReference>
<reference evidence="6 7" key="1">
    <citation type="submission" date="2021-04" db="EMBL/GenBank/DDBJ databases">
        <title>Whole genome sequence of Jiella sp. KSK16Y-1.</title>
        <authorList>
            <person name="Tuo L."/>
        </authorList>
    </citation>
    <scope>NUCLEOTIDE SEQUENCE [LARGE SCALE GENOMIC DNA]</scope>
    <source>
        <strain evidence="6 7">KSK16Y-1</strain>
    </source>
</reference>
<dbReference type="InterPro" id="IPR055170">
    <property type="entry name" value="GFO_IDH_MocA-like_dom"/>
</dbReference>
<proteinExistence type="inferred from homology"/>
<dbReference type="RefSeq" id="WP_209594010.1">
    <property type="nucleotide sequence ID" value="NZ_JAGJCF010000004.1"/>
</dbReference>
<dbReference type="InterPro" id="IPR000683">
    <property type="entry name" value="Gfo/Idh/MocA-like_OxRdtase_N"/>
</dbReference>
<protein>
    <submittedName>
        <fullName evidence="6">Gfo/Idh/MocA family oxidoreductase</fullName>
    </submittedName>
</protein>
<dbReference type="Gene3D" id="3.30.360.10">
    <property type="entry name" value="Dihydrodipicolinate Reductase, domain 2"/>
    <property type="match status" value="1"/>
</dbReference>
<dbReference type="Pfam" id="PF22725">
    <property type="entry name" value="GFO_IDH_MocA_C3"/>
    <property type="match status" value="1"/>
</dbReference>
<dbReference type="InterPro" id="IPR050984">
    <property type="entry name" value="Gfo/Idh/MocA_domain"/>
</dbReference>
<comment type="caution">
    <text evidence="6">The sequence shown here is derived from an EMBL/GenBank/DDBJ whole genome shotgun (WGS) entry which is preliminary data.</text>
</comment>
<sequence length="353" mass="36678">MTASPIRWGIIGTGHIARRFAGDLRHSATGRLVAVGSRDAGKAAAFAAQFGDEIASGETAAVLERGDVDAVYVGTVNRAHAPLALSALEAGKPVLVEKPLAPTWRDAEAVRAAASARGLLAMEAMWMVFTPGIIRLKAMLAEGAIGSARSLSANLSYARPYRPGEEIFDPETGGALLDLGVYPVALALHLFGAADETAAIVERNGAGSVRQASLISRHGQVLTKLSCGFETEGPNGATVSGEHGRIALAGPFFCPPSLTLTRHFAGSRLDYRDERAAATSGDAAGDQPPPSRPALNAPKAETLPTPFAGSGLQYQADHFAECLCAGLVESPLHPLSRSLAALRIMEQAQRSGG</sequence>
<keyword evidence="2" id="KW-0560">Oxidoreductase</keyword>
<feature type="domain" description="GFO/IDH/MocA-like oxidoreductase" evidence="5">
    <location>
        <begin position="135"/>
        <end position="246"/>
    </location>
</feature>
<evidence type="ECO:0000256" key="2">
    <source>
        <dbReference type="ARBA" id="ARBA00023002"/>
    </source>
</evidence>
<feature type="domain" description="Gfo/Idh/MocA-like oxidoreductase N-terminal" evidence="4">
    <location>
        <begin position="6"/>
        <end position="122"/>
    </location>
</feature>
<dbReference type="Proteomes" id="UP000678276">
    <property type="component" value="Unassembled WGS sequence"/>
</dbReference>
<organism evidence="6 7">
    <name type="scientific">Jiella mangrovi</name>
    <dbReference type="NCBI Taxonomy" id="2821407"/>
    <lineage>
        <taxon>Bacteria</taxon>
        <taxon>Pseudomonadati</taxon>
        <taxon>Pseudomonadota</taxon>
        <taxon>Alphaproteobacteria</taxon>
        <taxon>Hyphomicrobiales</taxon>
        <taxon>Aurantimonadaceae</taxon>
        <taxon>Jiella</taxon>
    </lineage>
</organism>
<comment type="similarity">
    <text evidence="1">Belongs to the Gfo/Idh/MocA family.</text>
</comment>
<dbReference type="InterPro" id="IPR036291">
    <property type="entry name" value="NAD(P)-bd_dom_sf"/>
</dbReference>
<accession>A0ABS4BFS1</accession>
<evidence type="ECO:0000259" key="4">
    <source>
        <dbReference type="Pfam" id="PF01408"/>
    </source>
</evidence>
<keyword evidence="7" id="KW-1185">Reference proteome</keyword>
<evidence type="ECO:0000256" key="1">
    <source>
        <dbReference type="ARBA" id="ARBA00010928"/>
    </source>
</evidence>
<dbReference type="EMBL" id="JAGJCF010000004">
    <property type="protein sequence ID" value="MBP0615603.1"/>
    <property type="molecule type" value="Genomic_DNA"/>
</dbReference>
<dbReference type="SUPFAM" id="SSF55347">
    <property type="entry name" value="Glyceraldehyde-3-phosphate dehydrogenase-like, C-terminal domain"/>
    <property type="match status" value="1"/>
</dbReference>
<evidence type="ECO:0000313" key="6">
    <source>
        <dbReference type="EMBL" id="MBP0615603.1"/>
    </source>
</evidence>
<dbReference type="Gene3D" id="3.40.50.720">
    <property type="entry name" value="NAD(P)-binding Rossmann-like Domain"/>
    <property type="match status" value="1"/>
</dbReference>
<dbReference type="PANTHER" id="PTHR22604:SF105">
    <property type="entry name" value="TRANS-1,2-DIHYDROBENZENE-1,2-DIOL DEHYDROGENASE"/>
    <property type="match status" value="1"/>
</dbReference>
<dbReference type="Pfam" id="PF01408">
    <property type="entry name" value="GFO_IDH_MocA"/>
    <property type="match status" value="1"/>
</dbReference>
<evidence type="ECO:0000259" key="5">
    <source>
        <dbReference type="Pfam" id="PF22725"/>
    </source>
</evidence>
<gene>
    <name evidence="6" type="ORF">J6595_08430</name>
</gene>
<dbReference type="SUPFAM" id="SSF51735">
    <property type="entry name" value="NAD(P)-binding Rossmann-fold domains"/>
    <property type="match status" value="1"/>
</dbReference>
<evidence type="ECO:0000313" key="7">
    <source>
        <dbReference type="Proteomes" id="UP000678276"/>
    </source>
</evidence>
<feature type="region of interest" description="Disordered" evidence="3">
    <location>
        <begin position="276"/>
        <end position="303"/>
    </location>
</feature>